<dbReference type="GO" id="GO:0009986">
    <property type="term" value="C:cell surface"/>
    <property type="evidence" value="ECO:0007669"/>
    <property type="project" value="TreeGrafter"/>
</dbReference>
<dbReference type="AlphaFoldDB" id="E5R3G0"/>
<organism evidence="9">
    <name type="scientific">Arthroderma gypseum (strain ATCC MYA-4604 / CBS 118893)</name>
    <name type="common">Microsporum gypseum</name>
    <dbReference type="NCBI Taxonomy" id="535722"/>
    <lineage>
        <taxon>Eukaryota</taxon>
        <taxon>Fungi</taxon>
        <taxon>Dikarya</taxon>
        <taxon>Ascomycota</taxon>
        <taxon>Pezizomycotina</taxon>
        <taxon>Eurotiomycetes</taxon>
        <taxon>Eurotiomycetidae</taxon>
        <taxon>Onygenales</taxon>
        <taxon>Arthrodermataceae</taxon>
        <taxon>Nannizzia</taxon>
    </lineage>
</organism>
<dbReference type="GO" id="GO:0009277">
    <property type="term" value="C:fungal-type cell wall"/>
    <property type="evidence" value="ECO:0007669"/>
    <property type="project" value="TreeGrafter"/>
</dbReference>
<name>E5R3G0_ARTGP</name>
<comment type="subcellular location">
    <subcellularLocation>
        <location evidence="1">Secreted</location>
        <location evidence="1">Cell wall</location>
    </subcellularLocation>
</comment>
<evidence type="ECO:0000256" key="4">
    <source>
        <dbReference type="ARBA" id="ARBA00022729"/>
    </source>
</evidence>
<evidence type="ECO:0008006" key="10">
    <source>
        <dbReference type="Google" id="ProtNLM"/>
    </source>
</evidence>
<dbReference type="eggNOG" id="ENOG502QUZC">
    <property type="taxonomic scope" value="Eukaryota"/>
</dbReference>
<dbReference type="InterPro" id="IPR051648">
    <property type="entry name" value="CWI-Assembly_Regulator"/>
</dbReference>
<dbReference type="Pfam" id="PF12454">
    <property type="entry name" value="Ecm33"/>
    <property type="match status" value="1"/>
</dbReference>
<evidence type="ECO:0000256" key="3">
    <source>
        <dbReference type="ARBA" id="ARBA00022525"/>
    </source>
</evidence>
<feature type="region of interest" description="Disordered" evidence="6">
    <location>
        <begin position="339"/>
        <end position="364"/>
    </location>
</feature>
<feature type="chain" id="PRO_5003198305" description="Ecm33" evidence="7">
    <location>
        <begin position="20"/>
        <end position="387"/>
    </location>
</feature>
<dbReference type="VEuPathDB" id="FungiDB:MGYG_01775"/>
<reference evidence="9" key="1">
    <citation type="journal article" date="2012" name="MBio">
        <title>Comparative genome analysis of Trichophyton rubrum and related dermatophytes reveals candidate genes involved in infection.</title>
        <authorList>
            <person name="Martinez D.A."/>
            <person name="Oliver B.G."/>
            <person name="Graeser Y."/>
            <person name="Goldberg J.M."/>
            <person name="Li W."/>
            <person name="Martinez-Rossi N.M."/>
            <person name="Monod M."/>
            <person name="Shelest E."/>
            <person name="Barton R.C."/>
            <person name="Birch E."/>
            <person name="Brakhage A.A."/>
            <person name="Chen Z."/>
            <person name="Gurr S.J."/>
            <person name="Heiman D."/>
            <person name="Heitman J."/>
            <person name="Kosti I."/>
            <person name="Rossi A."/>
            <person name="Saif S."/>
            <person name="Samalova M."/>
            <person name="Saunders C.W."/>
            <person name="Shea T."/>
            <person name="Summerbell R.C."/>
            <person name="Xu J."/>
            <person name="Young S."/>
            <person name="Zeng Q."/>
            <person name="Birren B.W."/>
            <person name="Cuomo C.A."/>
            <person name="White T.C."/>
        </authorList>
    </citation>
    <scope>NUCLEOTIDE SEQUENCE [LARGE SCALE GENOMIC DNA]</scope>
    <source>
        <strain evidence="9">ATCC MYA-4604 / CBS 118893</strain>
    </source>
</reference>
<keyword evidence="4 7" id="KW-0732">Signal</keyword>
<dbReference type="PANTHER" id="PTHR31018:SF3">
    <property type="entry name" value="RECEPTOR PROTEIN-TYROSINE KINASE"/>
    <property type="match status" value="1"/>
</dbReference>
<dbReference type="RefSeq" id="XP_003177711.1">
    <property type="nucleotide sequence ID" value="XM_003177663.1"/>
</dbReference>
<dbReference type="Gene3D" id="3.80.20.20">
    <property type="entry name" value="Receptor L-domain"/>
    <property type="match status" value="2"/>
</dbReference>
<keyword evidence="5" id="KW-0325">Glycoprotein</keyword>
<dbReference type="SUPFAM" id="SSF52058">
    <property type="entry name" value="L domain-like"/>
    <property type="match status" value="2"/>
</dbReference>
<evidence type="ECO:0000256" key="1">
    <source>
        <dbReference type="ARBA" id="ARBA00004191"/>
    </source>
</evidence>
<evidence type="ECO:0000256" key="2">
    <source>
        <dbReference type="ARBA" id="ARBA00022512"/>
    </source>
</evidence>
<dbReference type="PANTHER" id="PTHR31018">
    <property type="entry name" value="SPORULATION-SPECIFIC PROTEIN-RELATED"/>
    <property type="match status" value="1"/>
</dbReference>
<sequence length="387" mass="41176">MAFTKYLVSALAVASLAFADKSCEGDVTIENQQDAGKLSSCKKWDGDITISEKITSSISIDGVEEVTGSVIAKNSSITEFSISKLATIGDSLSLNACTYLRSLDLPSLTKVKSIKLEALPKLQTLGFTKTVSKASTIFITNTDLTSLTGINLETVVDMMVTNNPHLTEANVDKITNATGYVNFAANHKDLSISLPNLEGAHNMTFRNTSGVYIPSLVQMDGLLGFYSNFFSNFSAPNLTSTGDLVFTSNSMLQEISLKSLKSVKGGLQIANNSALEEINGFPKLATITGAIDVTGKFKKVEFPALKEVRGDANFQSTEVFGCDPFDKAKSDDVIRGKLTCREKQEKPKTGDDTSGDGGDSHTGAAPAFAQAPAGLFVALLGALQFLL</sequence>
<keyword evidence="3" id="KW-0964">Secreted</keyword>
<dbReference type="GO" id="GO:0005886">
    <property type="term" value="C:plasma membrane"/>
    <property type="evidence" value="ECO:0007669"/>
    <property type="project" value="TreeGrafter"/>
</dbReference>
<protein>
    <recommendedName>
        <fullName evidence="10">Ecm33</fullName>
    </recommendedName>
</protein>
<dbReference type="HOGENOM" id="CLU_035846_0_1_1"/>
<dbReference type="OMA" id="WANNITF"/>
<dbReference type="InParanoid" id="E5R3G0"/>
<evidence type="ECO:0000256" key="6">
    <source>
        <dbReference type="SAM" id="MobiDB-lite"/>
    </source>
</evidence>
<accession>E5R3G0</accession>
<feature type="signal peptide" evidence="7">
    <location>
        <begin position="1"/>
        <end position="19"/>
    </location>
</feature>
<dbReference type="GO" id="GO:0031505">
    <property type="term" value="P:fungal-type cell wall organization"/>
    <property type="evidence" value="ECO:0007669"/>
    <property type="project" value="TreeGrafter"/>
</dbReference>
<evidence type="ECO:0000256" key="5">
    <source>
        <dbReference type="ARBA" id="ARBA00023180"/>
    </source>
</evidence>
<dbReference type="STRING" id="535722.E5R3G0"/>
<keyword evidence="2" id="KW-0134">Cell wall</keyword>
<gene>
    <name evidence="8" type="ORF">MGYG_01775</name>
</gene>
<evidence type="ECO:0000313" key="9">
    <source>
        <dbReference type="Proteomes" id="UP000002669"/>
    </source>
</evidence>
<dbReference type="InterPro" id="IPR036941">
    <property type="entry name" value="Rcpt_L-dom_sf"/>
</dbReference>
<dbReference type="EMBL" id="DS989822">
    <property type="protein sequence ID" value="EFQ98759.1"/>
    <property type="molecule type" value="Genomic_DNA"/>
</dbReference>
<evidence type="ECO:0000313" key="8">
    <source>
        <dbReference type="EMBL" id="EFQ98759.1"/>
    </source>
</evidence>
<proteinExistence type="predicted"/>
<keyword evidence="9" id="KW-1185">Reference proteome</keyword>
<dbReference type="GeneID" id="10033046"/>
<dbReference type="FunCoup" id="E5R3G0">
    <property type="interactions" value="149"/>
</dbReference>
<feature type="compositionally biased region" description="Basic and acidic residues" evidence="6">
    <location>
        <begin position="339"/>
        <end position="351"/>
    </location>
</feature>
<dbReference type="OrthoDB" id="536881at2759"/>
<evidence type="ECO:0000256" key="7">
    <source>
        <dbReference type="SAM" id="SignalP"/>
    </source>
</evidence>
<dbReference type="Proteomes" id="UP000002669">
    <property type="component" value="Unassembled WGS sequence"/>
</dbReference>